<keyword evidence="4" id="KW-0249">Electron transport</keyword>
<dbReference type="InterPro" id="IPR009056">
    <property type="entry name" value="Cyt_c-like_dom"/>
</dbReference>
<evidence type="ECO:0000256" key="1">
    <source>
        <dbReference type="ARBA" id="ARBA00022448"/>
    </source>
</evidence>
<keyword evidence="1" id="KW-0813">Transport</keyword>
<dbReference type="PRINTS" id="PR00604">
    <property type="entry name" value="CYTCHRMECIAB"/>
</dbReference>
<accession>A0A0K2ZJB9</accession>
<keyword evidence="7" id="KW-0732">Signal</keyword>
<feature type="domain" description="Cytochrome c" evidence="8">
    <location>
        <begin position="31"/>
        <end position="132"/>
    </location>
</feature>
<reference evidence="10" key="1">
    <citation type="submission" date="2015-07" db="EMBL/GenBank/DDBJ databases">
        <authorList>
            <person name="Wibberg D."/>
        </authorList>
    </citation>
    <scope>NUCLEOTIDE SEQUENCE [LARGE SCALE GENOMIC DNA]</scope>
</reference>
<dbReference type="GO" id="GO:0046872">
    <property type="term" value="F:metal ion binding"/>
    <property type="evidence" value="ECO:0007669"/>
    <property type="project" value="UniProtKB-KW"/>
</dbReference>
<dbReference type="Pfam" id="PF00034">
    <property type="entry name" value="Cytochrom_C"/>
    <property type="match status" value="1"/>
</dbReference>
<dbReference type="PANTHER" id="PTHR11961">
    <property type="entry name" value="CYTOCHROME C"/>
    <property type="match status" value="1"/>
</dbReference>
<feature type="signal peptide" evidence="7">
    <location>
        <begin position="1"/>
        <end position="30"/>
    </location>
</feature>
<dbReference type="RefSeq" id="WP_039009979.1">
    <property type="nucleotide sequence ID" value="NZ_CXOI01000011.1"/>
</dbReference>
<dbReference type="GO" id="GO:0020037">
    <property type="term" value="F:heme binding"/>
    <property type="evidence" value="ECO:0007669"/>
    <property type="project" value="InterPro"/>
</dbReference>
<name>A0A0K2ZJB9_9XANT</name>
<evidence type="ECO:0000256" key="3">
    <source>
        <dbReference type="ARBA" id="ARBA00022723"/>
    </source>
</evidence>
<evidence type="ECO:0000259" key="8">
    <source>
        <dbReference type="PROSITE" id="PS51007"/>
    </source>
</evidence>
<keyword evidence="2 6" id="KW-0349">Heme</keyword>
<protein>
    <submittedName>
        <fullName evidence="9">Cytochrome C</fullName>
    </submittedName>
</protein>
<evidence type="ECO:0000256" key="6">
    <source>
        <dbReference type="PROSITE-ProRule" id="PRU00433"/>
    </source>
</evidence>
<dbReference type="SUPFAM" id="SSF46626">
    <property type="entry name" value="Cytochrome c"/>
    <property type="match status" value="1"/>
</dbReference>
<feature type="chain" id="PRO_5005492344" evidence="7">
    <location>
        <begin position="31"/>
        <end position="132"/>
    </location>
</feature>
<proteinExistence type="predicted"/>
<keyword evidence="3 6" id="KW-0479">Metal-binding</keyword>
<gene>
    <name evidence="9" type="ORF">XTALMG727_0636</name>
</gene>
<dbReference type="PROSITE" id="PS51007">
    <property type="entry name" value="CYTC"/>
    <property type="match status" value="1"/>
</dbReference>
<organism evidence="9 10">
    <name type="scientific">Xanthomonas graminis pv. arrhenatheri LMG 727</name>
    <dbReference type="NCBI Taxonomy" id="1195923"/>
    <lineage>
        <taxon>Bacteria</taxon>
        <taxon>Pseudomonadati</taxon>
        <taxon>Pseudomonadota</taxon>
        <taxon>Gammaproteobacteria</taxon>
        <taxon>Lysobacterales</taxon>
        <taxon>Lysobacteraceae</taxon>
        <taxon>Xanthomonas</taxon>
        <taxon>Xanthomonas translucens group</taxon>
        <taxon>Xanthomonas graminis</taxon>
    </lineage>
</organism>
<dbReference type="GO" id="GO:0009055">
    <property type="term" value="F:electron transfer activity"/>
    <property type="evidence" value="ECO:0007669"/>
    <property type="project" value="InterPro"/>
</dbReference>
<dbReference type="Proteomes" id="UP000046187">
    <property type="component" value="Unassembled WGS sequence"/>
</dbReference>
<keyword evidence="10" id="KW-1185">Reference proteome</keyword>
<evidence type="ECO:0000313" key="9">
    <source>
        <dbReference type="EMBL" id="CTP83475.1"/>
    </source>
</evidence>
<dbReference type="InterPro" id="IPR036909">
    <property type="entry name" value="Cyt_c-like_dom_sf"/>
</dbReference>
<dbReference type="AlphaFoldDB" id="A0A0K2ZJB9"/>
<evidence type="ECO:0000256" key="7">
    <source>
        <dbReference type="SAM" id="SignalP"/>
    </source>
</evidence>
<evidence type="ECO:0000256" key="5">
    <source>
        <dbReference type="ARBA" id="ARBA00023004"/>
    </source>
</evidence>
<dbReference type="Gene3D" id="1.10.760.10">
    <property type="entry name" value="Cytochrome c-like domain"/>
    <property type="match status" value="1"/>
</dbReference>
<dbReference type="InterPro" id="IPR002327">
    <property type="entry name" value="Cyt_c_1A/1B"/>
</dbReference>
<evidence type="ECO:0000313" key="10">
    <source>
        <dbReference type="Proteomes" id="UP000046187"/>
    </source>
</evidence>
<dbReference type="EMBL" id="CXOI01000011">
    <property type="protein sequence ID" value="CTP83475.1"/>
    <property type="molecule type" value="Genomic_DNA"/>
</dbReference>
<evidence type="ECO:0000256" key="4">
    <source>
        <dbReference type="ARBA" id="ARBA00022982"/>
    </source>
</evidence>
<sequence length="132" mass="14019">MKPANRFPLWCTLMASLLPLGVALAPAAHAGGGLPGAGVFASECAECHSAAPGKNKKGPTLFGVVGRSAGSVPDYRYSDAMKKTQWTWSDDKLRSYLSQPASKGIPGANMKYDGLDDSKQLEELIAYLHSLH</sequence>
<keyword evidence="5 6" id="KW-0408">Iron</keyword>
<evidence type="ECO:0000256" key="2">
    <source>
        <dbReference type="ARBA" id="ARBA00022617"/>
    </source>
</evidence>